<feature type="coiled-coil region" evidence="1">
    <location>
        <begin position="1"/>
        <end position="50"/>
    </location>
</feature>
<name>A0A265E688_9STAP</name>
<evidence type="ECO:0000313" key="3">
    <source>
        <dbReference type="EMBL" id="OZT77102.1"/>
    </source>
</evidence>
<dbReference type="RefSeq" id="WP_094906625.1">
    <property type="nucleotide sequence ID" value="NZ_NPEZ01000003.1"/>
</dbReference>
<keyword evidence="2" id="KW-1133">Transmembrane helix</keyword>
<feature type="transmembrane region" description="Helical" evidence="2">
    <location>
        <begin position="96"/>
        <end position="116"/>
    </location>
</feature>
<comment type="caution">
    <text evidence="3">The sequence shown here is derived from an EMBL/GenBank/DDBJ whole genome shotgun (WGS) entry which is preliminary data.</text>
</comment>
<keyword evidence="2" id="KW-0472">Membrane</keyword>
<dbReference type="Proteomes" id="UP000216682">
    <property type="component" value="Unassembled WGS sequence"/>
</dbReference>
<evidence type="ECO:0000256" key="1">
    <source>
        <dbReference type="SAM" id="Coils"/>
    </source>
</evidence>
<proteinExistence type="predicted"/>
<dbReference type="EMBL" id="NPEZ01000003">
    <property type="protein sequence ID" value="OZT77102.1"/>
    <property type="molecule type" value="Genomic_DNA"/>
</dbReference>
<keyword evidence="1" id="KW-0175">Coiled coil</keyword>
<accession>A0A265E688</accession>
<reference evidence="3 4" key="1">
    <citation type="submission" date="2017-07" db="EMBL/GenBank/DDBJ databases">
        <title>Shotgun whole genome sequences of three halophilic bacterial isolates.</title>
        <authorList>
            <person name="Pozzo T."/>
            <person name="Higdon S.M."/>
            <person name="Quillaguaman J."/>
        </authorList>
    </citation>
    <scope>NUCLEOTIDE SEQUENCE [LARGE SCALE GENOMIC DNA]</scope>
    <source>
        <strain evidence="3 4">BU-1</strain>
    </source>
</reference>
<dbReference type="AlphaFoldDB" id="A0A265E688"/>
<protein>
    <submittedName>
        <fullName evidence="3">Uncharacterized protein</fullName>
    </submittedName>
</protein>
<evidence type="ECO:0000256" key="2">
    <source>
        <dbReference type="SAM" id="Phobius"/>
    </source>
</evidence>
<gene>
    <name evidence="3" type="ORF">CFN03_08480</name>
</gene>
<organism evidence="3 4">
    <name type="scientific">Salinicoccus roseus</name>
    <dbReference type="NCBI Taxonomy" id="45670"/>
    <lineage>
        <taxon>Bacteria</taxon>
        <taxon>Bacillati</taxon>
        <taxon>Bacillota</taxon>
        <taxon>Bacilli</taxon>
        <taxon>Bacillales</taxon>
        <taxon>Staphylococcaceae</taxon>
        <taxon>Salinicoccus</taxon>
    </lineage>
</organism>
<keyword evidence="2" id="KW-0812">Transmembrane</keyword>
<evidence type="ECO:0000313" key="4">
    <source>
        <dbReference type="Proteomes" id="UP000216682"/>
    </source>
</evidence>
<sequence>MDYLEEDIREVKQKLAEQERTLNEKMDTNHRDLKMLLRETEIENKEQTNKMFSALEKVSDAIHSQTIATNNVAHKTEENTKSIDKMEKSTKTKDRTIAGFVISIILMILGTFWGMWFPG</sequence>